<feature type="coiled-coil region" evidence="2">
    <location>
        <begin position="87"/>
        <end position="145"/>
    </location>
</feature>
<evidence type="ECO:0000256" key="1">
    <source>
        <dbReference type="ARBA" id="ARBA00009477"/>
    </source>
</evidence>
<dbReference type="Proteomes" id="UP000248795">
    <property type="component" value="Unassembled WGS sequence"/>
</dbReference>
<gene>
    <name evidence="4" type="ORF">DK847_01280</name>
</gene>
<dbReference type="InterPro" id="IPR006143">
    <property type="entry name" value="RND_pump_MFP"/>
</dbReference>
<reference evidence="5" key="1">
    <citation type="submission" date="2018-06" db="EMBL/GenBank/DDBJ databases">
        <title>Aestuariibacter litoralis strain KCTC 52945T.</title>
        <authorList>
            <person name="Li X."/>
            <person name="Salam N."/>
            <person name="Li J.-L."/>
            <person name="Chen Y.-M."/>
            <person name="Yang Z.-W."/>
            <person name="Zhang L.-Y."/>
            <person name="Han M.-X."/>
            <person name="Xiao M."/>
            <person name="Li W.-J."/>
        </authorList>
    </citation>
    <scope>NUCLEOTIDE SEQUENCE [LARGE SCALE GENOMIC DNA]</scope>
    <source>
        <strain evidence="5">KCTC 52945</strain>
    </source>
</reference>
<feature type="chain" id="PRO_5016087893" evidence="3">
    <location>
        <begin position="21"/>
        <end position="329"/>
    </location>
</feature>
<dbReference type="GO" id="GO:1990281">
    <property type="term" value="C:efflux pump complex"/>
    <property type="evidence" value="ECO:0007669"/>
    <property type="project" value="TreeGrafter"/>
</dbReference>
<keyword evidence="3" id="KW-0732">Signal</keyword>
<evidence type="ECO:0000256" key="3">
    <source>
        <dbReference type="SAM" id="SignalP"/>
    </source>
</evidence>
<dbReference type="RefSeq" id="WP_111195805.1">
    <property type="nucleotide sequence ID" value="NZ_QKVK01000001.1"/>
</dbReference>
<dbReference type="Gene3D" id="1.10.287.470">
    <property type="entry name" value="Helix hairpin bin"/>
    <property type="match status" value="1"/>
</dbReference>
<dbReference type="NCBIfam" id="TIGR01730">
    <property type="entry name" value="RND_mfp"/>
    <property type="match status" value="1"/>
</dbReference>
<feature type="signal peptide" evidence="3">
    <location>
        <begin position="1"/>
        <end position="20"/>
    </location>
</feature>
<dbReference type="Gene3D" id="2.40.420.20">
    <property type="match status" value="1"/>
</dbReference>
<name>A0A2W2BE35_9HYPH</name>
<dbReference type="GO" id="GO:0015562">
    <property type="term" value="F:efflux transmembrane transporter activity"/>
    <property type="evidence" value="ECO:0007669"/>
    <property type="project" value="TreeGrafter"/>
</dbReference>
<evidence type="ECO:0000313" key="4">
    <source>
        <dbReference type="EMBL" id="PZF78478.1"/>
    </source>
</evidence>
<keyword evidence="5" id="KW-1185">Reference proteome</keyword>
<dbReference type="PANTHER" id="PTHR30469:SF15">
    <property type="entry name" value="HLYD FAMILY OF SECRETION PROTEINS"/>
    <property type="match status" value="1"/>
</dbReference>
<organism evidence="4 5">
    <name type="scientific">Aestuariivirga litoralis</name>
    <dbReference type="NCBI Taxonomy" id="2650924"/>
    <lineage>
        <taxon>Bacteria</taxon>
        <taxon>Pseudomonadati</taxon>
        <taxon>Pseudomonadota</taxon>
        <taxon>Alphaproteobacteria</taxon>
        <taxon>Hyphomicrobiales</taxon>
        <taxon>Aestuariivirgaceae</taxon>
        <taxon>Aestuariivirga</taxon>
    </lineage>
</organism>
<comment type="similarity">
    <text evidence="1">Belongs to the membrane fusion protein (MFP) (TC 8.A.1) family.</text>
</comment>
<comment type="caution">
    <text evidence="4">The sequence shown here is derived from an EMBL/GenBank/DDBJ whole genome shotgun (WGS) entry which is preliminary data.</text>
</comment>
<proteinExistence type="inferred from homology"/>
<evidence type="ECO:0000256" key="2">
    <source>
        <dbReference type="SAM" id="Coils"/>
    </source>
</evidence>
<keyword evidence="2" id="KW-0175">Coiled coil</keyword>
<sequence length="329" mass="34478">MFRSHVVPALLGLVSFTALAAAAEVPVTLTERPDLKAVFGQVESRDVVPARARIGGTVTSLSVEEGSAVTAGDVIALVVDDKLALQLGAIDARIKAIKAQLDNAKTELDRASKLLAGGVVPKTRVDLLQTQFDVLTNQLTAAEADRAVLVQQQSEGEVIAPAPGRVLTVPVTKGSVIMPGEPVARIAGGGYFLRLSLPERHAGHIKPGDEVIVGSRGMTDLGKDAPLGQGKVVKVYPEIDNGNVLADVEVADLGDFFVGERTRVWIPVAMRRVISVPAAAITTRAGVDYVKLAEGTDVPVIIGQRFDDKGIPAVEILSGLKDGDTVVTP</sequence>
<protein>
    <submittedName>
        <fullName evidence="4">Efflux transporter periplasmic adaptor subunit</fullName>
    </submittedName>
</protein>
<dbReference type="EMBL" id="QKVK01000001">
    <property type="protein sequence ID" value="PZF78478.1"/>
    <property type="molecule type" value="Genomic_DNA"/>
</dbReference>
<dbReference type="PANTHER" id="PTHR30469">
    <property type="entry name" value="MULTIDRUG RESISTANCE PROTEIN MDTA"/>
    <property type="match status" value="1"/>
</dbReference>
<dbReference type="SUPFAM" id="SSF111369">
    <property type="entry name" value="HlyD-like secretion proteins"/>
    <property type="match status" value="1"/>
</dbReference>
<accession>A0A2W2BE35</accession>
<dbReference type="AlphaFoldDB" id="A0A2W2BE35"/>
<dbReference type="Gene3D" id="2.40.50.100">
    <property type="match status" value="1"/>
</dbReference>
<evidence type="ECO:0000313" key="5">
    <source>
        <dbReference type="Proteomes" id="UP000248795"/>
    </source>
</evidence>